<organism evidence="1 2">
    <name type="scientific">Liparis tanakae</name>
    <name type="common">Tanaka's snailfish</name>
    <dbReference type="NCBI Taxonomy" id="230148"/>
    <lineage>
        <taxon>Eukaryota</taxon>
        <taxon>Metazoa</taxon>
        <taxon>Chordata</taxon>
        <taxon>Craniata</taxon>
        <taxon>Vertebrata</taxon>
        <taxon>Euteleostomi</taxon>
        <taxon>Actinopterygii</taxon>
        <taxon>Neopterygii</taxon>
        <taxon>Teleostei</taxon>
        <taxon>Neoteleostei</taxon>
        <taxon>Acanthomorphata</taxon>
        <taxon>Eupercaria</taxon>
        <taxon>Perciformes</taxon>
        <taxon>Cottioidei</taxon>
        <taxon>Cottales</taxon>
        <taxon>Liparidae</taxon>
        <taxon>Liparis</taxon>
    </lineage>
</organism>
<dbReference type="Proteomes" id="UP000314294">
    <property type="component" value="Unassembled WGS sequence"/>
</dbReference>
<accession>A0A4Z2JEV9</accession>
<proteinExistence type="predicted"/>
<comment type="caution">
    <text evidence="1">The sequence shown here is derived from an EMBL/GenBank/DDBJ whole genome shotgun (WGS) entry which is preliminary data.</text>
</comment>
<evidence type="ECO:0000313" key="1">
    <source>
        <dbReference type="EMBL" id="TNN88789.1"/>
    </source>
</evidence>
<dbReference type="EMBL" id="SRLO01000004">
    <property type="protein sequence ID" value="TNN88789.1"/>
    <property type="molecule type" value="Genomic_DNA"/>
</dbReference>
<gene>
    <name evidence="1" type="ORF">EYF80_001121</name>
</gene>
<dbReference type="AlphaFoldDB" id="A0A4Z2JEV9"/>
<reference evidence="1 2" key="1">
    <citation type="submission" date="2019-03" db="EMBL/GenBank/DDBJ databases">
        <title>First draft genome of Liparis tanakae, snailfish: a comprehensive survey of snailfish specific genes.</title>
        <authorList>
            <person name="Kim W."/>
            <person name="Song I."/>
            <person name="Jeong J.-H."/>
            <person name="Kim D."/>
            <person name="Kim S."/>
            <person name="Ryu S."/>
            <person name="Song J.Y."/>
            <person name="Lee S.K."/>
        </authorList>
    </citation>
    <scope>NUCLEOTIDE SEQUENCE [LARGE SCALE GENOMIC DNA]</scope>
    <source>
        <tissue evidence="1">Muscle</tissue>
    </source>
</reference>
<protein>
    <submittedName>
        <fullName evidence="1">Uncharacterized protein</fullName>
    </submittedName>
</protein>
<evidence type="ECO:0000313" key="2">
    <source>
        <dbReference type="Proteomes" id="UP000314294"/>
    </source>
</evidence>
<name>A0A4Z2JEV9_9TELE</name>
<sequence>MIRSALCAPREGVRHGLLWHATKPKDNRDKHIDKQGKALPYASACGRLRECPQRHTLPSMPLCYIFFPLIKPPALHKTTCPLSHVPFTSHSHDPCAEKHGHDAAPNDQCQPRNSSVREAAAAEGLVVNVCDDGESSCVGLLAGRLDLLFWQQVAELT</sequence>
<keyword evidence="2" id="KW-1185">Reference proteome</keyword>